<dbReference type="Pfam" id="PF13619">
    <property type="entry name" value="KTSC"/>
    <property type="match status" value="1"/>
</dbReference>
<evidence type="ECO:0000259" key="1">
    <source>
        <dbReference type="Pfam" id="PF13619"/>
    </source>
</evidence>
<reference evidence="3 5" key="2">
    <citation type="submission" date="2020-12" db="EMBL/GenBank/DDBJ databases">
        <title>FDA dAtabase for Regulatory Grade micrObial Sequences (FDA-ARGOS): Supporting development and validation of Infectious Disease Dx tests.</title>
        <authorList>
            <person name="Sproer C."/>
            <person name="Gronow S."/>
            <person name="Severitt S."/>
            <person name="Schroder I."/>
            <person name="Tallon L."/>
            <person name="Sadzewicz L."/>
            <person name="Zhao X."/>
            <person name="Boylan J."/>
            <person name="Ott S."/>
            <person name="Bowen H."/>
            <person name="Vavikolanu K."/>
            <person name="Mehta A."/>
            <person name="Aluvathingal J."/>
            <person name="Nadendla S."/>
            <person name="Lowell S."/>
            <person name="Myers T."/>
            <person name="Yan Y."/>
            <person name="Sichtig H."/>
        </authorList>
    </citation>
    <scope>NUCLEOTIDE SEQUENCE [LARGE SCALE GENOMIC DNA]</scope>
    <source>
        <strain evidence="3 5">FDAARGOS_907</strain>
    </source>
</reference>
<sequence length="70" mass="8022">MQRQPVSSSRIISIGYDETAQVLEIQFRDAGIYQYIGVPNRIYQDFVVVVSKGRFYDGVIKGKYLCRKTG</sequence>
<name>A0A318P2N2_SERPL</name>
<evidence type="ECO:0000313" key="3">
    <source>
        <dbReference type="EMBL" id="QPS20594.1"/>
    </source>
</evidence>
<accession>A0A318P2N2</accession>
<dbReference type="Proteomes" id="UP000248196">
    <property type="component" value="Unassembled WGS sequence"/>
</dbReference>
<organism evidence="2 4">
    <name type="scientific">Serratia plymuthica</name>
    <dbReference type="NCBI Taxonomy" id="82996"/>
    <lineage>
        <taxon>Bacteria</taxon>
        <taxon>Pseudomonadati</taxon>
        <taxon>Pseudomonadota</taxon>
        <taxon>Gammaproteobacteria</taxon>
        <taxon>Enterobacterales</taxon>
        <taxon>Yersiniaceae</taxon>
        <taxon>Serratia</taxon>
    </lineage>
</organism>
<dbReference type="InterPro" id="IPR025309">
    <property type="entry name" value="KTSC_dom"/>
</dbReference>
<dbReference type="EMBL" id="CP065673">
    <property type="protein sequence ID" value="QPS20594.1"/>
    <property type="molecule type" value="Genomic_DNA"/>
</dbReference>
<dbReference type="Proteomes" id="UP000594967">
    <property type="component" value="Chromosome"/>
</dbReference>
<proteinExistence type="predicted"/>
<reference evidence="2 4" key="1">
    <citation type="submission" date="2017-11" db="EMBL/GenBank/DDBJ databases">
        <title>Genome sequence of the oocydin A producing rhizobacterium Serratia plymuthica 4Rx5.</title>
        <authorList>
            <person name="Matilla M.A."/>
            <person name="Udaondo Z."/>
            <person name="Salmond G.P.C."/>
        </authorList>
    </citation>
    <scope>NUCLEOTIDE SEQUENCE [LARGE SCALE GENOMIC DNA]</scope>
    <source>
        <strain evidence="2 4">4Rx5</strain>
    </source>
</reference>
<keyword evidence="5" id="KW-1185">Reference proteome</keyword>
<evidence type="ECO:0000313" key="5">
    <source>
        <dbReference type="Proteomes" id="UP000594967"/>
    </source>
</evidence>
<gene>
    <name evidence="2" type="ORF">CT690_03150</name>
    <name evidence="3" type="ORF">I6G64_24105</name>
</gene>
<feature type="domain" description="KTSC" evidence="1">
    <location>
        <begin position="7"/>
        <end position="64"/>
    </location>
</feature>
<protein>
    <submittedName>
        <fullName evidence="2">KTSC domain-containing protein</fullName>
    </submittedName>
</protein>
<dbReference type="AlphaFoldDB" id="A0A318P2N2"/>
<evidence type="ECO:0000313" key="2">
    <source>
        <dbReference type="EMBL" id="PYD40300.1"/>
    </source>
</evidence>
<dbReference type="EMBL" id="PESE01000001">
    <property type="protein sequence ID" value="PYD40300.1"/>
    <property type="molecule type" value="Genomic_DNA"/>
</dbReference>
<dbReference type="OrthoDB" id="8612029at2"/>
<dbReference type="RefSeq" id="WP_006325768.1">
    <property type="nucleotide sequence ID" value="NZ_CAMISH010000001.1"/>
</dbReference>
<evidence type="ECO:0000313" key="4">
    <source>
        <dbReference type="Proteomes" id="UP000248196"/>
    </source>
</evidence>